<keyword evidence="1" id="KW-0812">Transmembrane</keyword>
<name>A0A0K2V4C8_LEPSM</name>
<feature type="transmembrane region" description="Helical" evidence="1">
    <location>
        <begin position="7"/>
        <end position="37"/>
    </location>
</feature>
<feature type="non-terminal residue" evidence="2">
    <location>
        <position position="1"/>
    </location>
</feature>
<evidence type="ECO:0000313" key="2">
    <source>
        <dbReference type="EMBL" id="CDW45383.1"/>
    </source>
</evidence>
<sequence>IKLYSKVFFCSICSFCTIKIISTCHTFFIILSTIGFLEQDINIFDLKIARNGLIIC</sequence>
<keyword evidence="1" id="KW-0472">Membrane</keyword>
<reference evidence="2" key="1">
    <citation type="submission" date="2014-05" db="EMBL/GenBank/DDBJ databases">
        <authorList>
            <person name="Chronopoulou M."/>
        </authorList>
    </citation>
    <scope>NUCLEOTIDE SEQUENCE</scope>
    <source>
        <tissue evidence="2">Whole organism</tissue>
    </source>
</reference>
<accession>A0A0K2V4C8</accession>
<dbReference type="AlphaFoldDB" id="A0A0K2V4C8"/>
<keyword evidence="1" id="KW-1133">Transmembrane helix</keyword>
<evidence type="ECO:0000256" key="1">
    <source>
        <dbReference type="SAM" id="Phobius"/>
    </source>
</evidence>
<proteinExistence type="predicted"/>
<dbReference type="EMBL" id="HACA01028022">
    <property type="protein sequence ID" value="CDW45383.1"/>
    <property type="molecule type" value="Transcribed_RNA"/>
</dbReference>
<protein>
    <submittedName>
        <fullName evidence="2">Uncharacterized protein</fullName>
    </submittedName>
</protein>
<organism evidence="2">
    <name type="scientific">Lepeophtheirus salmonis</name>
    <name type="common">Salmon louse</name>
    <name type="synonym">Caligus salmonis</name>
    <dbReference type="NCBI Taxonomy" id="72036"/>
    <lineage>
        <taxon>Eukaryota</taxon>
        <taxon>Metazoa</taxon>
        <taxon>Ecdysozoa</taxon>
        <taxon>Arthropoda</taxon>
        <taxon>Crustacea</taxon>
        <taxon>Multicrustacea</taxon>
        <taxon>Hexanauplia</taxon>
        <taxon>Copepoda</taxon>
        <taxon>Siphonostomatoida</taxon>
        <taxon>Caligidae</taxon>
        <taxon>Lepeophtheirus</taxon>
    </lineage>
</organism>